<feature type="compositionally biased region" description="Basic residues" evidence="2">
    <location>
        <begin position="1952"/>
        <end position="1963"/>
    </location>
</feature>
<feature type="compositionally biased region" description="Basic and acidic residues" evidence="2">
    <location>
        <begin position="579"/>
        <end position="588"/>
    </location>
</feature>
<feature type="compositionally biased region" description="Basic and acidic residues" evidence="2">
    <location>
        <begin position="3346"/>
        <end position="3389"/>
    </location>
</feature>
<feature type="region of interest" description="Disordered" evidence="2">
    <location>
        <begin position="2773"/>
        <end position="2849"/>
    </location>
</feature>
<feature type="compositionally biased region" description="Polar residues" evidence="2">
    <location>
        <begin position="41"/>
        <end position="52"/>
    </location>
</feature>
<feature type="region of interest" description="Disordered" evidence="2">
    <location>
        <begin position="2601"/>
        <end position="2651"/>
    </location>
</feature>
<feature type="compositionally biased region" description="Low complexity" evidence="2">
    <location>
        <begin position="3036"/>
        <end position="3051"/>
    </location>
</feature>
<feature type="compositionally biased region" description="Basic and acidic residues" evidence="2">
    <location>
        <begin position="3315"/>
        <end position="3328"/>
    </location>
</feature>
<feature type="region of interest" description="Disordered" evidence="2">
    <location>
        <begin position="3003"/>
        <end position="3062"/>
    </location>
</feature>
<feature type="compositionally biased region" description="Basic residues" evidence="2">
    <location>
        <begin position="1248"/>
        <end position="1257"/>
    </location>
</feature>
<keyword evidence="1" id="KW-0175">Coiled coil</keyword>
<feature type="compositionally biased region" description="Polar residues" evidence="2">
    <location>
        <begin position="2235"/>
        <end position="2251"/>
    </location>
</feature>
<protein>
    <submittedName>
        <fullName evidence="3">Uncharacterized protein</fullName>
    </submittedName>
</protein>
<feature type="compositionally biased region" description="Basic and acidic residues" evidence="2">
    <location>
        <begin position="3709"/>
        <end position="3728"/>
    </location>
</feature>
<feature type="compositionally biased region" description="Basic residues" evidence="2">
    <location>
        <begin position="804"/>
        <end position="815"/>
    </location>
</feature>
<feature type="region of interest" description="Disordered" evidence="2">
    <location>
        <begin position="1049"/>
        <end position="1091"/>
    </location>
</feature>
<feature type="compositionally biased region" description="Basic and acidic residues" evidence="2">
    <location>
        <begin position="484"/>
        <end position="498"/>
    </location>
</feature>
<evidence type="ECO:0000256" key="2">
    <source>
        <dbReference type="SAM" id="MobiDB-lite"/>
    </source>
</evidence>
<feature type="compositionally biased region" description="Basic and acidic residues" evidence="2">
    <location>
        <begin position="411"/>
        <end position="458"/>
    </location>
</feature>
<feature type="compositionally biased region" description="Polar residues" evidence="2">
    <location>
        <begin position="1889"/>
        <end position="1901"/>
    </location>
</feature>
<feature type="compositionally biased region" description="Basic residues" evidence="2">
    <location>
        <begin position="2720"/>
        <end position="2730"/>
    </location>
</feature>
<feature type="region of interest" description="Disordered" evidence="2">
    <location>
        <begin position="2285"/>
        <end position="2311"/>
    </location>
</feature>
<feature type="region of interest" description="Disordered" evidence="2">
    <location>
        <begin position="3239"/>
        <end position="3436"/>
    </location>
</feature>
<dbReference type="PANTHER" id="PTHR40641:SF2">
    <property type="entry name" value="INVOLUCRIN REPEAT PROTEIN"/>
    <property type="match status" value="1"/>
</dbReference>
<feature type="compositionally biased region" description="Polar residues" evidence="2">
    <location>
        <begin position="761"/>
        <end position="770"/>
    </location>
</feature>
<feature type="compositionally biased region" description="Basic residues" evidence="2">
    <location>
        <begin position="3181"/>
        <end position="3190"/>
    </location>
</feature>
<feature type="compositionally biased region" description="Polar residues" evidence="2">
    <location>
        <begin position="3823"/>
        <end position="3835"/>
    </location>
</feature>
<feature type="region of interest" description="Disordered" evidence="2">
    <location>
        <begin position="402"/>
        <end position="458"/>
    </location>
</feature>
<feature type="compositionally biased region" description="Basic residues" evidence="2">
    <location>
        <begin position="1835"/>
        <end position="1846"/>
    </location>
</feature>
<feature type="compositionally biased region" description="Polar residues" evidence="2">
    <location>
        <begin position="611"/>
        <end position="620"/>
    </location>
</feature>
<feature type="compositionally biased region" description="Basic residues" evidence="2">
    <location>
        <begin position="3250"/>
        <end position="3259"/>
    </location>
</feature>
<feature type="region of interest" description="Disordered" evidence="2">
    <location>
        <begin position="2693"/>
        <end position="2745"/>
    </location>
</feature>
<feature type="compositionally biased region" description="Polar residues" evidence="2">
    <location>
        <begin position="3583"/>
        <end position="3595"/>
    </location>
</feature>
<feature type="compositionally biased region" description="Low complexity" evidence="2">
    <location>
        <begin position="2142"/>
        <end position="2151"/>
    </location>
</feature>
<name>A0A6A5T0R9_9PLEO</name>
<feature type="compositionally biased region" description="Basic and acidic residues" evidence="2">
    <location>
        <begin position="2917"/>
        <end position="2934"/>
    </location>
</feature>
<feature type="compositionally biased region" description="Basic and acidic residues" evidence="2">
    <location>
        <begin position="3618"/>
        <end position="3632"/>
    </location>
</feature>
<feature type="compositionally biased region" description="Polar residues" evidence="2">
    <location>
        <begin position="1528"/>
        <end position="1542"/>
    </location>
</feature>
<dbReference type="PANTHER" id="PTHR40641">
    <property type="entry name" value="INVOLUCRIN REPEAT PROTEIN (AFU_ORTHOLOGUE AFUA_2G08060)"/>
    <property type="match status" value="1"/>
</dbReference>
<feature type="region of interest" description="Disordered" evidence="2">
    <location>
        <begin position="1516"/>
        <end position="1753"/>
    </location>
</feature>
<feature type="compositionally biased region" description="Basic residues" evidence="2">
    <location>
        <begin position="99"/>
        <end position="111"/>
    </location>
</feature>
<feature type="region of interest" description="Disordered" evidence="2">
    <location>
        <begin position="2335"/>
        <end position="2461"/>
    </location>
</feature>
<feature type="region of interest" description="Disordered" evidence="2">
    <location>
        <begin position="738"/>
        <end position="828"/>
    </location>
</feature>
<dbReference type="EMBL" id="ML976007">
    <property type="protein sequence ID" value="KAF1945810.1"/>
    <property type="molecule type" value="Genomic_DNA"/>
</dbReference>
<keyword evidence="4" id="KW-1185">Reference proteome</keyword>
<reference evidence="3" key="1">
    <citation type="journal article" date="2020" name="Stud. Mycol.">
        <title>101 Dothideomycetes genomes: a test case for predicting lifestyles and emergence of pathogens.</title>
        <authorList>
            <person name="Haridas S."/>
            <person name="Albert R."/>
            <person name="Binder M."/>
            <person name="Bloem J."/>
            <person name="Labutti K."/>
            <person name="Salamov A."/>
            <person name="Andreopoulos B."/>
            <person name="Baker S."/>
            <person name="Barry K."/>
            <person name="Bills G."/>
            <person name="Bluhm B."/>
            <person name="Cannon C."/>
            <person name="Castanera R."/>
            <person name="Culley D."/>
            <person name="Daum C."/>
            <person name="Ezra D."/>
            <person name="Gonzalez J."/>
            <person name="Henrissat B."/>
            <person name="Kuo A."/>
            <person name="Liang C."/>
            <person name="Lipzen A."/>
            <person name="Lutzoni F."/>
            <person name="Magnuson J."/>
            <person name="Mondo S."/>
            <person name="Nolan M."/>
            <person name="Ohm R."/>
            <person name="Pangilinan J."/>
            <person name="Park H.-J."/>
            <person name="Ramirez L."/>
            <person name="Alfaro M."/>
            <person name="Sun H."/>
            <person name="Tritt A."/>
            <person name="Yoshinaga Y."/>
            <person name="Zwiers L.-H."/>
            <person name="Turgeon B."/>
            <person name="Goodwin S."/>
            <person name="Spatafora J."/>
            <person name="Crous P."/>
            <person name="Grigoriev I."/>
        </authorList>
    </citation>
    <scope>NUCLEOTIDE SEQUENCE</scope>
    <source>
        <strain evidence="3">CBS 161.51</strain>
    </source>
</reference>
<organism evidence="3 4">
    <name type="scientific">Clathrospora elynae</name>
    <dbReference type="NCBI Taxonomy" id="706981"/>
    <lineage>
        <taxon>Eukaryota</taxon>
        <taxon>Fungi</taxon>
        <taxon>Dikarya</taxon>
        <taxon>Ascomycota</taxon>
        <taxon>Pezizomycotina</taxon>
        <taxon>Dothideomycetes</taxon>
        <taxon>Pleosporomycetidae</taxon>
        <taxon>Pleosporales</taxon>
        <taxon>Diademaceae</taxon>
        <taxon>Clathrospora</taxon>
    </lineage>
</organism>
<feature type="compositionally biased region" description="Basic and acidic residues" evidence="2">
    <location>
        <begin position="1875"/>
        <end position="1888"/>
    </location>
</feature>
<feature type="region of interest" description="Disordered" evidence="2">
    <location>
        <begin position="262"/>
        <end position="373"/>
    </location>
</feature>
<feature type="compositionally biased region" description="Polar residues" evidence="2">
    <location>
        <begin position="1635"/>
        <end position="1657"/>
    </location>
</feature>
<dbReference type="Proteomes" id="UP000800038">
    <property type="component" value="Unassembled WGS sequence"/>
</dbReference>
<feature type="region of interest" description="Disordered" evidence="2">
    <location>
        <begin position="474"/>
        <end position="707"/>
    </location>
</feature>
<feature type="compositionally biased region" description="Polar residues" evidence="2">
    <location>
        <begin position="3005"/>
        <end position="3016"/>
    </location>
</feature>
<feature type="region of interest" description="Disordered" evidence="2">
    <location>
        <begin position="2510"/>
        <end position="2532"/>
    </location>
</feature>
<feature type="region of interest" description="Disordered" evidence="2">
    <location>
        <begin position="2005"/>
        <end position="2025"/>
    </location>
</feature>
<feature type="compositionally biased region" description="Low complexity" evidence="2">
    <location>
        <begin position="3775"/>
        <end position="3789"/>
    </location>
</feature>
<feature type="region of interest" description="Disordered" evidence="2">
    <location>
        <begin position="3452"/>
        <end position="3789"/>
    </location>
</feature>
<feature type="coiled-coil region" evidence="1">
    <location>
        <begin position="3927"/>
        <end position="4107"/>
    </location>
</feature>
<feature type="region of interest" description="Disordered" evidence="2">
    <location>
        <begin position="865"/>
        <end position="907"/>
    </location>
</feature>
<feature type="compositionally biased region" description="Basic residues" evidence="2">
    <location>
        <begin position="2371"/>
        <end position="2380"/>
    </location>
</feature>
<feature type="compositionally biased region" description="Basic residues" evidence="2">
    <location>
        <begin position="339"/>
        <end position="349"/>
    </location>
</feature>
<feature type="compositionally biased region" description="Basic residues" evidence="2">
    <location>
        <begin position="1153"/>
        <end position="1163"/>
    </location>
</feature>
<feature type="compositionally biased region" description="Polar residues" evidence="2">
    <location>
        <begin position="3485"/>
        <end position="3505"/>
    </location>
</feature>
<feature type="compositionally biased region" description="Basic and acidic residues" evidence="2">
    <location>
        <begin position="2353"/>
        <end position="2370"/>
    </location>
</feature>
<feature type="region of interest" description="Disordered" evidence="2">
    <location>
        <begin position="3075"/>
        <end position="3195"/>
    </location>
</feature>
<gene>
    <name evidence="3" type="ORF">EJ02DRAFT_368695</name>
</gene>
<feature type="region of interest" description="Disordered" evidence="2">
    <location>
        <begin position="2167"/>
        <end position="2258"/>
    </location>
</feature>
<feature type="region of interest" description="Disordered" evidence="2">
    <location>
        <begin position="3815"/>
        <end position="3850"/>
    </location>
</feature>
<evidence type="ECO:0000313" key="4">
    <source>
        <dbReference type="Proteomes" id="UP000800038"/>
    </source>
</evidence>
<feature type="region of interest" description="Disordered" evidence="2">
    <location>
        <begin position="214"/>
        <end position="233"/>
    </location>
</feature>
<feature type="compositionally biased region" description="Basic residues" evidence="2">
    <location>
        <begin position="953"/>
        <end position="962"/>
    </location>
</feature>
<feature type="compositionally biased region" description="Basic residues" evidence="2">
    <location>
        <begin position="2195"/>
        <end position="2206"/>
    </location>
</feature>
<feature type="compositionally biased region" description="Polar residues" evidence="2">
    <location>
        <begin position="3305"/>
        <end position="3314"/>
    </location>
</feature>
<dbReference type="OrthoDB" id="5365701at2759"/>
<accession>A0A6A5T0R9</accession>
<feature type="compositionally biased region" description="Polar residues" evidence="2">
    <location>
        <begin position="72"/>
        <end position="85"/>
    </location>
</feature>
<evidence type="ECO:0000256" key="1">
    <source>
        <dbReference type="SAM" id="Coils"/>
    </source>
</evidence>
<feature type="compositionally biased region" description="Basic residues" evidence="2">
    <location>
        <begin position="522"/>
        <end position="532"/>
    </location>
</feature>
<dbReference type="InterPro" id="IPR053268">
    <property type="entry name" value="Woronin_anchor"/>
</dbReference>
<feature type="compositionally biased region" description="Polar residues" evidence="2">
    <location>
        <begin position="3747"/>
        <end position="3761"/>
    </location>
</feature>
<feature type="region of interest" description="Disordered" evidence="2">
    <location>
        <begin position="1147"/>
        <end position="1178"/>
    </location>
</feature>
<feature type="compositionally biased region" description="Basic residues" evidence="2">
    <location>
        <begin position="633"/>
        <end position="643"/>
    </location>
</feature>
<feature type="compositionally biased region" description="Basic residues" evidence="2">
    <location>
        <begin position="1"/>
        <end position="14"/>
    </location>
</feature>
<feature type="region of interest" description="Disordered" evidence="2">
    <location>
        <begin position="2130"/>
        <end position="2151"/>
    </location>
</feature>
<feature type="compositionally biased region" description="Basic and acidic residues" evidence="2">
    <location>
        <begin position="3260"/>
        <end position="3271"/>
    </location>
</feature>
<feature type="region of interest" description="Disordered" evidence="2">
    <location>
        <begin position="144"/>
        <end position="170"/>
    </location>
</feature>
<feature type="compositionally biased region" description="Low complexity" evidence="2">
    <location>
        <begin position="561"/>
        <end position="573"/>
    </location>
</feature>
<feature type="region of interest" description="Disordered" evidence="2">
    <location>
        <begin position="1318"/>
        <end position="1375"/>
    </location>
</feature>
<feature type="region of interest" description="Disordered" evidence="2">
    <location>
        <begin position="2917"/>
        <end position="2938"/>
    </location>
</feature>
<sequence>MLKKEKKKAKKAKRGSVADTEPSTPSTPIDEHVKELAEVAENNSTLDQQPVPSSIVAEDVKTEASTPHLEEQSTSVPSIEHPTTNDFHENVQEETATQKSKKDKKKAKKSTQRVETAETGLTETPAPAEQLFEEARSVPYVGAQSSTSLGQNEQVAVTPSDAQQITSNTTVEPIELKPTEQPIISSLGLDVSPVTIPEAPVQIDTPSTAISLVDSKKDEEEEPAEWAGLSKSQKKKLKKAKHVSVADGEPSQPAIHAVDDLSKEVTLDEQSITPQVVHETNAESKPVEEQVSTDTAIEEPASDKKPVEEQLSTATAAEGPGSDPKPAEAEEDPPPTSKKDKKKAKKAGKKAVPFLADETPEAANSDTQPSLSNSILSETTIPFSGIPTYYPHTFVNELIDSPATGESVQEEGSKEVGEVEEKKEVDVEEKKEVDVEEKKEVDVEEKKEVDVEEKKEVDVEEVVKAEGVQEPVVEVVSADVPPESSRELGDVKVEKALEVEQPATSSELQEPMAEEVETATTKKGKKSKKGKKRESVVEASVLDTPSAVTEAEVPALEPSTPAEVEPVPEVEAPILPDISLEHPHHPAEVKQVVPTDASTVAEKETLADTPALTSTTQSEQAVGKAEEDISTSSKKKRKGKKDKHALPIEEVAQETIVPELGRSIHGNNNVNKEVAAPELEQPVTSPTEDAKPIEALNPPGDTTAAGPFVGAEVTNARDVQDDEKHSEDVAAGDFIGLTVPPVKTEDPFHNPQDIALEDQPTVITKDSTPANVDHTVDTAEQSFATPTEALQPEEATIDESSTPKKSKKKDKKSKRQSGTATPIEIVPEVQLVQPEEPAPTQIVDFQPASTLTTERSALFEVKEAVAEQSKGVQPASETPTETVPESQPPLLEDTASTPIDEVLPPSTPIIERDAPLEIQANVPEQLGGTHPLLETYSEPQPPVEDVTPGLSKKDKKKSKKAQKQSGTATPVGDNVFEAQPDNIEVTLPAPIFPAPSEATIEPGHVEEIAALSPQEDLQPVSADEVVQLPQPEVQPTTVYEIRVQEAQPVSEPAIESSQPAEGDWGFTPPSKRGKKKGKELDTATPITEVVPQESVSEADLIVSHAEIQSYPSPSLATTLDIAAVDITKAEPLPTPSAEPDAMVERVDAAPLSKNKKKAKKGKAKASDTATPMTEGVPEPIVDVSQNAVAAEPIENQIVLESIPASELQEQSVVDLPSVDNDADSTSLPIVEQESAAVDDEASSLGSKNKNRKSKKEKKFGTTTPLTEEVTLITTDVAQEPLVAETAKKVAIDDAPLSQKISAEESIKEVTKDAVSVIPAQEDPVVQEDNKIEHEPATTTPVVYGEPSLDDLASASVSTKKSKTKGKKSGTATPIVNDMSTVKPEVFADLSKKVESSKPDAVAVFRPIVEDQLKAEETPFVAEAPVVAKETLQVPVAVLEPQPESSEQVPELVQSEQTASLEEVKDVAIIGKPALDRKLSKNENKKAQKQAAATFLDTELIAEREPIIAQATTESLPTVDAVDSIPTGHAQQSDLLHLPSTQEPPAGVEISRELPEQITSVVEDIAITPKDEQPQEDVLEDERTSTPKKDKKTKKDKNINTQRSTFDVASDSGVKPSKVPKQIQVQIEPQAEPVITGSSQPLDVENQSGILDTDQSPFAINIHPTERPTEPAQAHDQFLPPSLDFQPLVEQPRDKDITSQATEATELPESDLATEIEVTREVQDDVVLTSLSRQASRKSKKSKKAQDAPSALEAVEQLATPTNTDLADQALSLEPISVVSPVVEGITEPVTQPTAFEQVPMPSTSEPIIETNSEPAAILEVAKDNAEDAWGFTPPKKSKKDKKKSKKSMSTSGDATPADGHMEPVSMLEAISAPRDISEHHGAHPDTREASTLQESVGSLPSSEEIPLETPNPATTEMITQKAFPAPDPTQENEPKTTKADESEFALFGSMSKKSKKKKAKKGQKIIDEMDSESSTPATPIIELPSAVLQDEPLNQTEVLPNVTEAKVEAERPASPSQGSTREVKVVETEPLSVLADIPPQHISRGIAGQPIEPSAVPQEADKVVGEATLPVIELSPSLKAIQDEAVDLRLRAAALDDELAASEKLDEPAIIQPASMFDVVTKLAKKDKKKVKNGKDSTFDSELVTPAAEPEAAVETRVIVETPTLVEQSATEAKKAAEPPIVEEEPIYIDAPSRKLSKKEKKKKGKQPAFSLDEPSDTAFEPSTQINEVPEPTIDQPTEDQPANFKLSISEQIPEPESTAITTDIEHTILREPIVQSTTPLVFADTLTEGRPKPSRKLSKKDKKKAKQYPVENEPTVLSEIAFPTTSIETREVSLPDHGAALPDSAPVVEELLDTRLQEPQETSHGERFSLSRKHSKDVKKKQTETFPSAQGEPIQKLGETIKEEDAPSATKQQDVSCEEPPTLSRKFSKDKKKAESISLRDEPAKLMTESKTSPDVQESMDTEVAYATSEVQEEPSIYHSLPTLASEPSIGLVPSSERSKETGIVRALELAGEPSSTQDGFARDPSDADIPGTITTVEEAARSESTASVRLDAEPEITVTELQPVVAPTEPLVTAQTVDHIKDVLSIPVVHQEELAVAPALTRNQSKKDKNKTKNKGMVTDESEAERSNDVMIAEDGPIMQRPAEVSQLTEKAFTTTSDMITEGTPYLPLPTVADKDQGNVFLDIEPRPSEMLSKITDETGLAEAVVGESGPELEPSSKKGKKQKRKKTTTATSWDEPIDNAPVSVSVEDVPEPSAMPAPMLVDHPKADAILGRPLPSQFDEAYREESTSMSRDIVEEPMDLTTSQGVTEDVPLAGPEPEPKVEPIPKESKEKRNSKKTKPVAQTDNVLEVVQDQSSLIFPNVQARDDALPSAGKSVDTPSAFVAPMPTEALAAPQPPTLHTKSSKKHKLAALFERGAREDASTGERSLRKDGTGSVKDLAKQYENQSRSGTPILIPTVETRGVSRVTSRNRLGSKSPERDIDFAATVAASLQESGFDPGYVINDQSFHRPTSAQGVRDIAPDDDVAAAKERATTSRLGSLSRSSSFSRSPKTRPTKLVEPDVLPPIEVAMAPTDTISFDPLDVLNDPTFSTRKSPTGVLEEADPDELAASSMLRRASGKKKRKSLPEAPLETSSTRPTSDKRTTTMPADAHPMAVGESSAPPLEQVEGPKSVTTTNQGKKSKKDKKRAPIPQNSVEYAAAETPAIEALADVPLAVETPVDSTVREVELNRSRHVVETDYPALDEQSKKKSRKPKKEKTKMVDTDDKALVVEDTPSLHPAFDQEPRSLDADEPDEYPFPVVVTKQETSQPSIENSHRQELESERDLDVWAPALQKEGKKSRRGKEKAENSIDHIEQGEGPADKADRERVLLPLDQHRGVVEHTADHAARPAIQEPHKRRRHPVSFAEDQPDEKRLHTSELSQEPQYTTYETASPPHMAVAERLLFDTPPLKRMASKSEASSTNRGLAPATESSWSFAGLRDSVVHTTDSPVPTHASQFEESTLDSGYHDAGYSPVVQQGLSEPAETTSRQTKRRSREPTTPLDTPVRAVASHRDVEESPALPVAAISTPGTDFATKERTSYLFDSSPSTRTYGTSPVVPPQTPIHDSHRAAQALPKDNTEALKKAHTEPHHGRVSPTKEINQKEPHQSLFGDPSEKKTKKNSTPPTQTSKHARTPSNKQLESITEASPDDTPSHKKARSIADIGVSDRGQKSLRRTENPKPFSERLKSPPPVTPTPSSRIGVPVTLETSGGRATTSQDSPLHQVHESVDRAMTLSPARRLPRSSPSADPLKQYIAEQRSPSAMSQRSMSNIARLRTPDQERSLSSMSNRSTQSLRRVDRSASGDLRNVSRLGEASAQDAKSAQLNLSSIALVAGTTAPIAGIAAASKYAPVRGEGKGRRASMAETFEAWGEAPGSPMSPARPPSVRKRQSMQIMDLQTQLDQLAAQNESLEYARARAEETMQAAQHQRQVDEQLVHEEVEARDREIHQRDIDIAQLKDTLQRLQEEIARLKELNNTLTDANRNLTNDANERYAQLQSEGQLVHQQWQSSQRELEGLRAQHNQMTRVMEEAVRDEVGMALDERNAEIDRLNGELASAREQVKSLQKQILASKKPSESFLTTRDEDYFDSACQQLCQHVQQWVLRFSKFSDTRACRLSSEISADTRLDASTRQKIDTRLDNAILDGSDVDALLADRVKRRDVFMSVVMTMIWEYVFTRYLFGMDREQRQKLKSLEKTLSEVGPPRAVAQWRAITLTLLAKREPFVQQRAQDTEAVVHEIYSTLSTLLPPPSHLQRQIQESLRNVMRLAVELSIEMRTQRAEFIMLPPLQPEYDTNGDLIAKVTFNASLMNERSGETTSNDELEARGAVVKIVLFPLVVKKGDDFGEGEDEIVVCPAQVLVAGAKNKKVVRVMSGAMSMIDRPNSRASRMTTISRLTSLAADGSAMDLSGGGGNVI</sequence>
<feature type="compositionally biased region" description="Polar residues" evidence="2">
    <location>
        <begin position="3516"/>
        <end position="3530"/>
    </location>
</feature>
<feature type="region of interest" description="Disordered" evidence="2">
    <location>
        <begin position="1210"/>
        <end position="1261"/>
    </location>
</feature>
<feature type="compositionally biased region" description="Basic and acidic residues" evidence="2">
    <location>
        <begin position="1932"/>
        <end position="1941"/>
    </location>
</feature>
<feature type="region of interest" description="Disordered" evidence="2">
    <location>
        <begin position="1814"/>
        <end position="1980"/>
    </location>
</feature>
<feature type="compositionally biased region" description="Polar residues" evidence="2">
    <location>
        <begin position="3419"/>
        <end position="3432"/>
    </location>
</feature>
<evidence type="ECO:0000313" key="3">
    <source>
        <dbReference type="EMBL" id="KAF1945810.1"/>
    </source>
</evidence>
<feature type="compositionally biased region" description="Polar residues" evidence="2">
    <location>
        <begin position="3662"/>
        <end position="3686"/>
    </location>
</feature>
<feature type="region of interest" description="Disordered" evidence="2">
    <location>
        <begin position="1"/>
        <end position="127"/>
    </location>
</feature>
<feature type="compositionally biased region" description="Basic and acidic residues" evidence="2">
    <location>
        <begin position="2433"/>
        <end position="2445"/>
    </location>
</feature>
<feature type="region of interest" description="Disordered" evidence="2">
    <location>
        <begin position="920"/>
        <end position="975"/>
    </location>
</feature>
<feature type="compositionally biased region" description="Basic residues" evidence="2">
    <location>
        <begin position="2293"/>
        <end position="2307"/>
    </location>
</feature>
<feature type="compositionally biased region" description="Basic and acidic residues" evidence="2">
    <location>
        <begin position="2820"/>
        <end position="2834"/>
    </location>
</feature>
<feature type="compositionally biased region" description="Polar residues" evidence="2">
    <location>
        <begin position="362"/>
        <end position="373"/>
    </location>
</feature>
<feature type="compositionally biased region" description="Polar residues" evidence="2">
    <location>
        <begin position="875"/>
        <end position="885"/>
    </location>
</feature>
<proteinExistence type="predicted"/>
<feature type="compositionally biased region" description="Polar residues" evidence="2">
    <location>
        <begin position="3458"/>
        <end position="3476"/>
    </location>
</feature>